<keyword evidence="2" id="KW-0813">Transport</keyword>
<dbReference type="SUPFAM" id="SSF116726">
    <property type="entry name" value="TrkA C-terminal domain-like"/>
    <property type="match status" value="1"/>
</dbReference>
<evidence type="ECO:0000259" key="11">
    <source>
        <dbReference type="PROSITE" id="PS51202"/>
    </source>
</evidence>
<feature type="transmembrane region" description="Helical" evidence="10">
    <location>
        <begin position="232"/>
        <end position="256"/>
    </location>
</feature>
<dbReference type="GO" id="GO:0006813">
    <property type="term" value="P:potassium ion transport"/>
    <property type="evidence" value="ECO:0007669"/>
    <property type="project" value="UniProtKB-KW"/>
</dbReference>
<evidence type="ECO:0000256" key="6">
    <source>
        <dbReference type="ARBA" id="ARBA00022692"/>
    </source>
</evidence>
<dbReference type="AlphaFoldDB" id="A0AA86E3Q6"/>
<feature type="transmembrane region" description="Helical" evidence="10">
    <location>
        <begin position="94"/>
        <end position="116"/>
    </location>
</feature>
<accession>A0AA86E3Q6</accession>
<feature type="transmembrane region" description="Helical" evidence="10">
    <location>
        <begin position="7"/>
        <end position="25"/>
    </location>
</feature>
<dbReference type="InterPro" id="IPR006037">
    <property type="entry name" value="RCK_C"/>
</dbReference>
<dbReference type="InterPro" id="IPR038770">
    <property type="entry name" value="Na+/solute_symporter_sf"/>
</dbReference>
<evidence type="ECO:0000256" key="2">
    <source>
        <dbReference type="ARBA" id="ARBA00022448"/>
    </source>
</evidence>
<dbReference type="NCBIfam" id="NF003715">
    <property type="entry name" value="PRK05326.1-2"/>
    <property type="match status" value="1"/>
</dbReference>
<sequence length="490" mass="53745">MMIIENLEFYIVLAASLMLLSVFSSKISDKFGIPTLFIFLGLGMLAGSDGILGIHFDNPNLAQSIGTLALIFILFGGGIDTSWKAIKPVLKEGLLLSTIGVLLTALLTAVCAYYLFDVSMLEALLMGAIISSTDAAAVFAILRAKGISLKRPLAPLLELESGSNDPMAIFLTLTILQLIFMPEGTSFFELISSFVLQFLIGGLMGYLFGILLPAILNRLHLSYYGLYPVFSIAWILLLFGATALLGGNGFLAVYIAGIAANAREFTHKKNLVGFHDGLAWIMQIWVFLTLGLLVFPSELPTIAWQSVTIALWLTFIARPISVFLTLVRTHLNLNEKLFIAWVGLRGAVPIVLATYPFLKGLEHSSMIFNTVFLVVLISLLMQGMSLPWVARFLGVEESVPAPYTAEVPSSPLFYAALKQLYVQKGAEVIGKSLAELELPSEFLIVLIDRQGKSLKPTGSTLFQENDLLLIYCDSKEHFDAVSKRFKSFYM</sequence>
<evidence type="ECO:0000256" key="4">
    <source>
        <dbReference type="ARBA" id="ARBA00022475"/>
    </source>
</evidence>
<evidence type="ECO:0000313" key="12">
    <source>
        <dbReference type="EMBL" id="AHJ14067.1"/>
    </source>
</evidence>
<feature type="transmembrane region" description="Helical" evidence="10">
    <location>
        <begin position="364"/>
        <end position="381"/>
    </location>
</feature>
<dbReference type="Pfam" id="PF02080">
    <property type="entry name" value="TrkA_C"/>
    <property type="match status" value="1"/>
</dbReference>
<feature type="transmembrane region" description="Helical" evidence="10">
    <location>
        <begin position="338"/>
        <end position="358"/>
    </location>
</feature>
<proteinExistence type="predicted"/>
<dbReference type="NCBIfam" id="NF003716">
    <property type="entry name" value="PRK05326.1-3"/>
    <property type="match status" value="1"/>
</dbReference>
<feature type="transmembrane region" description="Helical" evidence="10">
    <location>
        <begin position="187"/>
        <end position="212"/>
    </location>
</feature>
<dbReference type="PANTHER" id="PTHR32507">
    <property type="entry name" value="NA(+)/H(+) ANTIPORTER 1"/>
    <property type="match status" value="1"/>
</dbReference>
<dbReference type="GO" id="GO:0015297">
    <property type="term" value="F:antiporter activity"/>
    <property type="evidence" value="ECO:0007669"/>
    <property type="project" value="UniProtKB-KW"/>
</dbReference>
<feature type="transmembrane region" description="Helical" evidence="10">
    <location>
        <begin position="162"/>
        <end position="180"/>
    </location>
</feature>
<dbReference type="InterPro" id="IPR006153">
    <property type="entry name" value="Cation/H_exchanger_TM"/>
</dbReference>
<dbReference type="PANTHER" id="PTHR32507:SF7">
    <property type="entry name" value="K(+)_H(+) ANTIPORTER NHAP2"/>
    <property type="match status" value="1"/>
</dbReference>
<keyword evidence="8" id="KW-0406">Ion transport</keyword>
<evidence type="ECO:0000313" key="13">
    <source>
        <dbReference type="Proteomes" id="UP000019322"/>
    </source>
</evidence>
<protein>
    <submittedName>
        <fullName evidence="12">Na+/H+ or K+/H+ antiporter</fullName>
    </submittedName>
</protein>
<dbReference type="Pfam" id="PF00999">
    <property type="entry name" value="Na_H_Exchanger"/>
    <property type="match status" value="1"/>
</dbReference>
<dbReference type="Proteomes" id="UP000019322">
    <property type="component" value="Chromosome"/>
</dbReference>
<feature type="transmembrane region" description="Helical" evidence="10">
    <location>
        <begin position="123"/>
        <end position="142"/>
    </location>
</feature>
<feature type="transmembrane region" description="Helical" evidence="10">
    <location>
        <begin position="31"/>
        <end position="54"/>
    </location>
</feature>
<feature type="domain" description="RCK C-terminal" evidence="11">
    <location>
        <begin position="405"/>
        <end position="487"/>
    </location>
</feature>
<evidence type="ECO:0000256" key="5">
    <source>
        <dbReference type="ARBA" id="ARBA00022538"/>
    </source>
</evidence>
<feature type="transmembrane region" description="Helical" evidence="10">
    <location>
        <begin position="61"/>
        <end position="79"/>
    </location>
</feature>
<evidence type="ECO:0000256" key="3">
    <source>
        <dbReference type="ARBA" id="ARBA00022449"/>
    </source>
</evidence>
<evidence type="ECO:0000256" key="8">
    <source>
        <dbReference type="ARBA" id="ARBA00023065"/>
    </source>
</evidence>
<dbReference type="EMBL" id="CP007201">
    <property type="protein sequence ID" value="AHJ14067.1"/>
    <property type="molecule type" value="Genomic_DNA"/>
</dbReference>
<feature type="transmembrane region" description="Helical" evidence="10">
    <location>
        <begin position="277"/>
        <end position="296"/>
    </location>
</feature>
<evidence type="ECO:0000256" key="9">
    <source>
        <dbReference type="ARBA" id="ARBA00023136"/>
    </source>
</evidence>
<keyword evidence="9 10" id="KW-0472">Membrane</keyword>
<dbReference type="Gene3D" id="3.30.70.1450">
    <property type="entry name" value="Regulator of K+ conductance, C-terminal domain"/>
    <property type="match status" value="1"/>
</dbReference>
<feature type="transmembrane region" description="Helical" evidence="10">
    <location>
        <begin position="302"/>
        <end position="326"/>
    </location>
</feature>
<evidence type="ECO:0000256" key="1">
    <source>
        <dbReference type="ARBA" id="ARBA00004651"/>
    </source>
</evidence>
<name>A0AA86E3Q6_SULMK</name>
<evidence type="ECO:0000256" key="7">
    <source>
        <dbReference type="ARBA" id="ARBA00022989"/>
    </source>
</evidence>
<keyword evidence="5" id="KW-0630">Potassium</keyword>
<keyword evidence="7 10" id="KW-1133">Transmembrane helix</keyword>
<keyword evidence="3" id="KW-0050">Antiport</keyword>
<dbReference type="KEGG" id="smul:SMUL_2829"/>
<reference evidence="12 13" key="1">
    <citation type="journal article" date="2014" name="Environ. Microbiol.">
        <title>Insights into organohalide respiration and the versatile catabolism of Sulfurospirillum multivorans gained from comparative genomics and physiological studies.</title>
        <authorList>
            <person name="Goris T."/>
            <person name="Schubert T."/>
            <person name="Gadkari J."/>
            <person name="Wubet T."/>
            <person name="Tarkka M."/>
            <person name="Buscot F."/>
            <person name="Adrian L."/>
            <person name="Diekert G."/>
        </authorList>
    </citation>
    <scope>NUCLEOTIDE SEQUENCE [LARGE SCALE GENOMIC DNA]</scope>
    <source>
        <strain evidence="13">DM 12446 / JCM 15788 / NBRC 109480</strain>
    </source>
</reference>
<dbReference type="GO" id="GO:0008324">
    <property type="term" value="F:monoatomic cation transmembrane transporter activity"/>
    <property type="evidence" value="ECO:0007669"/>
    <property type="project" value="InterPro"/>
</dbReference>
<dbReference type="GO" id="GO:0005886">
    <property type="term" value="C:plasma membrane"/>
    <property type="evidence" value="ECO:0007669"/>
    <property type="project" value="UniProtKB-SubCell"/>
</dbReference>
<gene>
    <name evidence="12" type="ORF">SMUL_2829</name>
</gene>
<keyword evidence="6 10" id="KW-0812">Transmembrane</keyword>
<dbReference type="GO" id="GO:1902600">
    <property type="term" value="P:proton transmembrane transport"/>
    <property type="evidence" value="ECO:0007669"/>
    <property type="project" value="InterPro"/>
</dbReference>
<keyword evidence="4" id="KW-1003">Cell membrane</keyword>
<dbReference type="Gene3D" id="1.20.1530.20">
    <property type="match status" value="1"/>
</dbReference>
<dbReference type="InterPro" id="IPR036721">
    <property type="entry name" value="RCK_C_sf"/>
</dbReference>
<dbReference type="PROSITE" id="PS51202">
    <property type="entry name" value="RCK_C"/>
    <property type="match status" value="1"/>
</dbReference>
<evidence type="ECO:0000256" key="10">
    <source>
        <dbReference type="SAM" id="Phobius"/>
    </source>
</evidence>
<comment type="subcellular location">
    <subcellularLocation>
        <location evidence="1">Cell membrane</location>
        <topology evidence="1">Multi-pass membrane protein</topology>
    </subcellularLocation>
</comment>
<keyword evidence="5" id="KW-0633">Potassium transport</keyword>
<organism evidence="12 13">
    <name type="scientific">Sulfurospirillum multivorans (strain DM 12446 / JCM 15788 / NBRC 109480)</name>
    <dbReference type="NCBI Taxonomy" id="1150621"/>
    <lineage>
        <taxon>Bacteria</taxon>
        <taxon>Pseudomonadati</taxon>
        <taxon>Campylobacterota</taxon>
        <taxon>Epsilonproteobacteria</taxon>
        <taxon>Campylobacterales</taxon>
        <taxon>Sulfurospirillaceae</taxon>
        <taxon>Sulfurospirillum</taxon>
    </lineage>
</organism>